<evidence type="ECO:0000256" key="8">
    <source>
        <dbReference type="ARBA" id="ARBA00022827"/>
    </source>
</evidence>
<keyword evidence="13" id="KW-0496">Mitochondrion</keyword>
<dbReference type="InterPro" id="IPR036188">
    <property type="entry name" value="FAD/NAD-bd_sf"/>
</dbReference>
<dbReference type="PANTHER" id="PTHR48467">
    <property type="entry name" value="GLUTAMATE SYNTHASE 1 [NADH], CHLOROPLASTIC-LIKE"/>
    <property type="match status" value="1"/>
</dbReference>
<feature type="binding site" evidence="14">
    <location>
        <position position="361"/>
    </location>
    <ligand>
        <name>FAD</name>
        <dbReference type="ChEBI" id="CHEBI:57692"/>
    </ligand>
</feature>
<keyword evidence="18" id="KW-1185">Reference proteome</keyword>
<dbReference type="InterPro" id="IPR023753">
    <property type="entry name" value="FAD/NAD-binding_dom"/>
</dbReference>
<keyword evidence="11 13" id="KW-0560">Oxidoreductase</keyword>
<evidence type="ECO:0000256" key="1">
    <source>
        <dbReference type="ARBA" id="ARBA00001974"/>
    </source>
</evidence>
<keyword evidence="8 13" id="KW-0274">FAD</keyword>
<reference evidence="17" key="1">
    <citation type="submission" date="2022-01" db="UniProtKB">
        <authorList>
            <consortium name="EnsemblMetazoa"/>
        </authorList>
    </citation>
    <scope>IDENTIFICATION</scope>
</reference>
<evidence type="ECO:0000256" key="12">
    <source>
        <dbReference type="ARBA" id="ARBA00048933"/>
    </source>
</evidence>
<dbReference type="EnsemblMetazoa" id="XM_014393626.1">
    <property type="protein sequence ID" value="XP_014249112.1"/>
    <property type="gene ID" value="LOC106666428"/>
</dbReference>
<evidence type="ECO:0000256" key="3">
    <source>
        <dbReference type="ARBA" id="ARBA00008312"/>
    </source>
</evidence>
<comment type="catalytic activity">
    <reaction evidence="12 13">
        <text>2 reduced [adrenodoxin] + NADP(+) + H(+) = 2 oxidized [adrenodoxin] + NADPH</text>
        <dbReference type="Rhea" id="RHEA:42312"/>
        <dbReference type="Rhea" id="RHEA-COMP:9998"/>
        <dbReference type="Rhea" id="RHEA-COMP:9999"/>
        <dbReference type="ChEBI" id="CHEBI:15378"/>
        <dbReference type="ChEBI" id="CHEBI:33737"/>
        <dbReference type="ChEBI" id="CHEBI:33738"/>
        <dbReference type="ChEBI" id="CHEBI:57783"/>
        <dbReference type="ChEBI" id="CHEBI:58349"/>
        <dbReference type="EC" id="1.18.1.6"/>
    </reaction>
</comment>
<feature type="binding site" evidence="14">
    <location>
        <position position="53"/>
    </location>
    <ligand>
        <name>FAD</name>
        <dbReference type="ChEBI" id="CHEBI:57692"/>
    </ligand>
</feature>
<dbReference type="InterPro" id="IPR055275">
    <property type="entry name" value="Ferredox_Rdtase"/>
</dbReference>
<dbReference type="OMA" id="RFNFIGN"/>
<dbReference type="RefSeq" id="XP_014249112.1">
    <property type="nucleotide sequence ID" value="XM_014393626.1"/>
</dbReference>
<comment type="similarity">
    <text evidence="3 13">Belongs to the ferredoxin--NADP reductase type 1 family.</text>
</comment>
<dbReference type="Gene3D" id="3.50.50.60">
    <property type="entry name" value="FAD/NAD(P)-binding domain"/>
    <property type="match status" value="1"/>
</dbReference>
<dbReference type="OrthoDB" id="333024at2759"/>
<evidence type="ECO:0000256" key="9">
    <source>
        <dbReference type="ARBA" id="ARBA00022857"/>
    </source>
</evidence>
<evidence type="ECO:0000256" key="4">
    <source>
        <dbReference type="ARBA" id="ARBA00013219"/>
    </source>
</evidence>
<dbReference type="AlphaFoldDB" id="A0A8I6RM91"/>
<name>A0A8I6RM91_CIMLE</name>
<protein>
    <recommendedName>
        <fullName evidence="5 13">NADPH:adrenodoxin oxidoreductase, mitochondrial</fullName>
        <ecNumber evidence="4 13">1.18.1.6</ecNumber>
    </recommendedName>
</protein>
<evidence type="ECO:0000313" key="18">
    <source>
        <dbReference type="Proteomes" id="UP000494040"/>
    </source>
</evidence>
<dbReference type="GO" id="GO:0016491">
    <property type="term" value="F:oxidoreductase activity"/>
    <property type="evidence" value="ECO:0007669"/>
    <property type="project" value="UniProtKB-KW"/>
</dbReference>
<feature type="binding site" evidence="15">
    <location>
        <position position="368"/>
    </location>
    <ligand>
        <name>NADP(+)</name>
        <dbReference type="ChEBI" id="CHEBI:58349"/>
    </ligand>
</feature>
<dbReference type="Proteomes" id="UP000494040">
    <property type="component" value="Unassembled WGS sequence"/>
</dbReference>
<evidence type="ECO:0000256" key="10">
    <source>
        <dbReference type="ARBA" id="ARBA00022982"/>
    </source>
</evidence>
<accession>A0A8I6RM91</accession>
<sequence length="457" mass="50733">MWKLKLFPGFFRGLAGKSEPPRRVCIVGSGPAGFYFAQHLFKGLPSVVVDMYEKLPVPFGLVRYGVAPDHPEVKNVINTFTKVASNPNFQFIGNTSVGKDIRFDDLTSAYHAVVLAYGCSEDLELGVKGENLENVISARRFVGWYNGLPEDKDLTVDFSSEDVVIIGQGNVAIDTARILLTPVDLLKKTDITSYALDALCKSCVKRVHLVGRRGPLQVAFTIKEFREMTKLPNVQTLFRNEQFDIDEDLINDLQRPRKRLTELMMKTVSTDQNGDKTFSPLFLRRPEEFLGDERVEGVKFVINTIDNKTGIVTPTDNFENVECGMVLRSIGYKGICPDDAIPFDRKTGQAINSLGVYTSGWIGTGPTGVIISTMNNAFSQADALIQDIQSGKLDTSEAKPGYNFIKTILDANDVVTVSFEGWQRIDKVEVERGAKEGKPREKIVDIDELVEIGGEKS</sequence>
<keyword evidence="7 13" id="KW-0285">Flavoprotein</keyword>
<keyword evidence="9 13" id="KW-0521">NADP</keyword>
<organism evidence="17 18">
    <name type="scientific">Cimex lectularius</name>
    <name type="common">Bed bug</name>
    <name type="synonym">Acanthia lectularia</name>
    <dbReference type="NCBI Taxonomy" id="79782"/>
    <lineage>
        <taxon>Eukaryota</taxon>
        <taxon>Metazoa</taxon>
        <taxon>Ecdysozoa</taxon>
        <taxon>Arthropoda</taxon>
        <taxon>Hexapoda</taxon>
        <taxon>Insecta</taxon>
        <taxon>Pterygota</taxon>
        <taxon>Neoptera</taxon>
        <taxon>Paraneoptera</taxon>
        <taxon>Hemiptera</taxon>
        <taxon>Heteroptera</taxon>
        <taxon>Panheteroptera</taxon>
        <taxon>Cimicomorpha</taxon>
        <taxon>Cimicidae</taxon>
        <taxon>Cimex</taxon>
    </lineage>
</organism>
<evidence type="ECO:0000256" key="2">
    <source>
        <dbReference type="ARBA" id="ARBA00004731"/>
    </source>
</evidence>
<dbReference type="PRINTS" id="PR00419">
    <property type="entry name" value="ADXRDTASE"/>
</dbReference>
<feature type="domain" description="FAD/NAD(P)-binding" evidence="16">
    <location>
        <begin position="23"/>
        <end position="179"/>
    </location>
</feature>
<dbReference type="GO" id="GO:0005739">
    <property type="term" value="C:mitochondrion"/>
    <property type="evidence" value="ECO:0007669"/>
    <property type="project" value="UniProtKB-SubCell"/>
</dbReference>
<comment type="cofactor">
    <cofactor evidence="1 13 14">
        <name>FAD</name>
        <dbReference type="ChEBI" id="CHEBI:57692"/>
    </cofactor>
</comment>
<evidence type="ECO:0000256" key="11">
    <source>
        <dbReference type="ARBA" id="ARBA00023002"/>
    </source>
</evidence>
<dbReference type="KEGG" id="clec:106666428"/>
<dbReference type="GO" id="GO:0008203">
    <property type="term" value="P:cholesterol metabolic process"/>
    <property type="evidence" value="ECO:0007669"/>
    <property type="project" value="UniProtKB-UniPathway"/>
</dbReference>
<evidence type="ECO:0000256" key="14">
    <source>
        <dbReference type="PIRSR" id="PIRSR000362-1"/>
    </source>
</evidence>
<feature type="binding site" evidence="14">
    <location>
        <position position="32"/>
    </location>
    <ligand>
        <name>FAD</name>
        <dbReference type="ChEBI" id="CHEBI:57692"/>
    </ligand>
</feature>
<evidence type="ECO:0000256" key="7">
    <source>
        <dbReference type="ARBA" id="ARBA00022630"/>
    </source>
</evidence>
<dbReference type="PANTHER" id="PTHR48467:SF1">
    <property type="entry name" value="GLUTAMATE SYNTHASE 1 [NADH], CHLOROPLASTIC-LIKE"/>
    <property type="match status" value="1"/>
</dbReference>
<feature type="binding site" evidence="15">
    <location>
        <begin position="168"/>
        <end position="171"/>
    </location>
    <ligand>
        <name>NADP(+)</name>
        <dbReference type="ChEBI" id="CHEBI:58349"/>
    </ligand>
</feature>
<dbReference type="CTD" id="36203"/>
<evidence type="ECO:0000256" key="6">
    <source>
        <dbReference type="ARBA" id="ARBA00022448"/>
    </source>
</evidence>
<dbReference type="SUPFAM" id="SSF51971">
    <property type="entry name" value="Nucleotide-binding domain"/>
    <property type="match status" value="1"/>
</dbReference>
<dbReference type="Gene3D" id="3.40.50.720">
    <property type="entry name" value="NAD(P)-binding Rossmann-like Domain"/>
    <property type="match status" value="1"/>
</dbReference>
<keyword evidence="10" id="KW-0249">Electron transport</keyword>
<proteinExistence type="inferred from homology"/>
<feature type="binding site" evidence="15">
    <location>
        <begin position="212"/>
        <end position="213"/>
    </location>
    <ligand>
        <name>NADP(+)</name>
        <dbReference type="ChEBI" id="CHEBI:58349"/>
    </ligand>
</feature>
<comment type="pathway">
    <text evidence="2">Steroid metabolism; cholesterol metabolism.</text>
</comment>
<evidence type="ECO:0000256" key="13">
    <source>
        <dbReference type="PIRNR" id="PIRNR000362"/>
    </source>
</evidence>
<evidence type="ECO:0000256" key="5">
    <source>
        <dbReference type="ARBA" id="ARBA00016287"/>
    </source>
</evidence>
<feature type="binding site" evidence="14">
    <location>
        <begin position="368"/>
        <end position="370"/>
    </location>
    <ligand>
        <name>FAD</name>
        <dbReference type="ChEBI" id="CHEBI:57692"/>
    </ligand>
</feature>
<feature type="binding site" evidence="15">
    <location>
        <position position="224"/>
    </location>
    <ligand>
        <name>NADP(+)</name>
        <dbReference type="ChEBI" id="CHEBI:58349"/>
    </ligand>
</feature>
<feature type="binding site" evidence="14">
    <location>
        <position position="97"/>
    </location>
    <ligand>
        <name>FAD</name>
        <dbReference type="ChEBI" id="CHEBI:57692"/>
    </ligand>
</feature>
<dbReference type="UniPathway" id="UPA00296"/>
<comment type="subcellular location">
    <subcellularLocation>
        <location evidence="13">Mitochondrion</location>
    </subcellularLocation>
</comment>
<dbReference type="FunFam" id="3.50.50.60:FF:000229">
    <property type="entry name" value="NADPH:adrenodoxin oxidoreductase, mitochondrial"/>
    <property type="match status" value="1"/>
</dbReference>
<dbReference type="Pfam" id="PF07992">
    <property type="entry name" value="Pyr_redox_2"/>
    <property type="match status" value="1"/>
</dbReference>
<keyword evidence="6" id="KW-0813">Transport</keyword>
<feature type="binding site" evidence="14">
    <location>
        <position position="61"/>
    </location>
    <ligand>
        <name>FAD</name>
        <dbReference type="ChEBI" id="CHEBI:57692"/>
    </ligand>
</feature>
<dbReference type="EC" id="1.18.1.6" evidence="4 13"/>
<dbReference type="PIRSF" id="PIRSF000362">
    <property type="entry name" value="FNR"/>
    <property type="match status" value="1"/>
</dbReference>
<dbReference type="InterPro" id="IPR021163">
    <property type="entry name" value="Ferredox_Rdtase_adrenod"/>
</dbReference>
<evidence type="ECO:0000313" key="17">
    <source>
        <dbReference type="EnsemblMetazoa" id="XP_014249112.1"/>
    </source>
</evidence>
<dbReference type="GeneID" id="106666428"/>
<evidence type="ECO:0000256" key="15">
    <source>
        <dbReference type="PIRSR" id="PIRSR000362-2"/>
    </source>
</evidence>
<evidence type="ECO:0000259" key="16">
    <source>
        <dbReference type="Pfam" id="PF07992"/>
    </source>
</evidence>